<dbReference type="SUPFAM" id="SSF51735">
    <property type="entry name" value="NAD(P)-binding Rossmann-fold domains"/>
    <property type="match status" value="1"/>
</dbReference>
<dbReference type="InterPro" id="IPR013154">
    <property type="entry name" value="ADH-like_N"/>
</dbReference>
<dbReference type="Pfam" id="PF00107">
    <property type="entry name" value="ADH_zinc_N"/>
    <property type="match status" value="1"/>
</dbReference>
<dbReference type="AlphaFoldDB" id="A0A2M8NYW4"/>
<dbReference type="GO" id="GO:0008270">
    <property type="term" value="F:zinc ion binding"/>
    <property type="evidence" value="ECO:0007669"/>
    <property type="project" value="InterPro"/>
</dbReference>
<dbReference type="InterPro" id="IPR011032">
    <property type="entry name" value="GroES-like_sf"/>
</dbReference>
<protein>
    <submittedName>
        <fullName evidence="6">Dehydrogenase</fullName>
    </submittedName>
</protein>
<evidence type="ECO:0000256" key="3">
    <source>
        <dbReference type="ARBA" id="ARBA00023002"/>
    </source>
</evidence>
<dbReference type="Proteomes" id="UP000228921">
    <property type="component" value="Unassembled WGS sequence"/>
</dbReference>
<organism evidence="6 7">
    <name type="scientific">Candidatus Thermofonsia Clade 1 bacterium</name>
    <dbReference type="NCBI Taxonomy" id="2364210"/>
    <lineage>
        <taxon>Bacteria</taxon>
        <taxon>Bacillati</taxon>
        <taxon>Chloroflexota</taxon>
        <taxon>Candidatus Thermofontia</taxon>
        <taxon>Candidatus Thermofonsia Clade 1</taxon>
    </lineage>
</organism>
<feature type="domain" description="Enoyl reductase (ER)" evidence="5">
    <location>
        <begin position="12"/>
        <end position="343"/>
    </location>
</feature>
<comment type="caution">
    <text evidence="6">The sequence shown here is derived from an EMBL/GenBank/DDBJ whole genome shotgun (WGS) entry which is preliminary data.</text>
</comment>
<dbReference type="GO" id="GO:0016491">
    <property type="term" value="F:oxidoreductase activity"/>
    <property type="evidence" value="ECO:0007669"/>
    <property type="project" value="UniProtKB-KW"/>
</dbReference>
<dbReference type="PANTHER" id="PTHR43401">
    <property type="entry name" value="L-THREONINE 3-DEHYDROGENASE"/>
    <property type="match status" value="1"/>
</dbReference>
<evidence type="ECO:0000313" key="7">
    <source>
        <dbReference type="Proteomes" id="UP000228921"/>
    </source>
</evidence>
<dbReference type="InterPro" id="IPR050129">
    <property type="entry name" value="Zn_alcohol_dh"/>
</dbReference>
<reference evidence="6 7" key="1">
    <citation type="submission" date="2017-11" db="EMBL/GenBank/DDBJ databases">
        <title>Evolution of Phototrophy in the Chloroflexi Phylum Driven by Horizontal Gene Transfer.</title>
        <authorList>
            <person name="Ward L.M."/>
            <person name="Hemp J."/>
            <person name="Shih P.M."/>
            <person name="Mcglynn S.E."/>
            <person name="Fischer W."/>
        </authorList>
    </citation>
    <scope>NUCLEOTIDE SEQUENCE [LARGE SCALE GENOMIC DNA]</scope>
    <source>
        <strain evidence="6">CP2_2F</strain>
    </source>
</reference>
<dbReference type="Gene3D" id="3.90.180.10">
    <property type="entry name" value="Medium-chain alcohol dehydrogenases, catalytic domain"/>
    <property type="match status" value="1"/>
</dbReference>
<dbReference type="SMART" id="SM00829">
    <property type="entry name" value="PKS_ER"/>
    <property type="match status" value="1"/>
</dbReference>
<dbReference type="InterPro" id="IPR020843">
    <property type="entry name" value="ER"/>
</dbReference>
<evidence type="ECO:0000313" key="6">
    <source>
        <dbReference type="EMBL" id="PJF30488.1"/>
    </source>
</evidence>
<dbReference type="SUPFAM" id="SSF50129">
    <property type="entry name" value="GroES-like"/>
    <property type="match status" value="1"/>
</dbReference>
<dbReference type="InterPro" id="IPR013149">
    <property type="entry name" value="ADH-like_C"/>
</dbReference>
<dbReference type="InterPro" id="IPR036291">
    <property type="entry name" value="NAD(P)-bd_dom_sf"/>
</dbReference>
<evidence type="ECO:0000256" key="4">
    <source>
        <dbReference type="RuleBase" id="RU361277"/>
    </source>
</evidence>
<evidence type="ECO:0000259" key="5">
    <source>
        <dbReference type="SMART" id="SM00829"/>
    </source>
</evidence>
<proteinExistence type="inferred from homology"/>
<sequence>MAQTMQGVFFLGAGQLELREVPIPQPAAGEVIVKVSAATTCGTDLKAYKRGHKLFKPPMPFGHEWAGTVVAVGEGVTGFKEGDRVTAANSAPCGACYYCRRGKPQLCLHLESRFNWGTYAEYLRVPAHIVSINMHKIPVHLSFVEAAFIEPLACAVLCINYADIALGDTVAIIGSGAQGLMQIQLAKAMGASQVIAIGRAHGRLEVARQLGADETISTLDTDAVAAVKALTEGRGADVVIEAAGSAETWQMAAQMARPAATVVLFSGLPGGTQVSFDATHLHYDEITLKGVFHHTPRTVEQALHMLISGQVNVKPMISGTIPLREVEEGLNRMARSEVIKLAVLPELH</sequence>
<gene>
    <name evidence="6" type="ORF">CUN51_07495</name>
</gene>
<dbReference type="Pfam" id="PF08240">
    <property type="entry name" value="ADH_N"/>
    <property type="match status" value="1"/>
</dbReference>
<keyword evidence="3" id="KW-0560">Oxidoreductase</keyword>
<dbReference type="Gene3D" id="3.40.50.720">
    <property type="entry name" value="NAD(P)-binding Rossmann-like Domain"/>
    <property type="match status" value="1"/>
</dbReference>
<accession>A0A2M8NYW4</accession>
<dbReference type="PROSITE" id="PS00059">
    <property type="entry name" value="ADH_ZINC"/>
    <property type="match status" value="1"/>
</dbReference>
<comment type="cofactor">
    <cofactor evidence="4">
        <name>Zn(2+)</name>
        <dbReference type="ChEBI" id="CHEBI:29105"/>
    </cofactor>
</comment>
<keyword evidence="1 4" id="KW-0479">Metal-binding</keyword>
<comment type="similarity">
    <text evidence="4">Belongs to the zinc-containing alcohol dehydrogenase family.</text>
</comment>
<dbReference type="InterPro" id="IPR002328">
    <property type="entry name" value="ADH_Zn_CS"/>
</dbReference>
<keyword evidence="2 4" id="KW-0862">Zinc</keyword>
<dbReference type="EMBL" id="PGTK01000009">
    <property type="protein sequence ID" value="PJF30488.1"/>
    <property type="molecule type" value="Genomic_DNA"/>
</dbReference>
<dbReference type="PANTHER" id="PTHR43401:SF2">
    <property type="entry name" value="L-THREONINE 3-DEHYDROGENASE"/>
    <property type="match status" value="1"/>
</dbReference>
<evidence type="ECO:0000256" key="1">
    <source>
        <dbReference type="ARBA" id="ARBA00022723"/>
    </source>
</evidence>
<evidence type="ECO:0000256" key="2">
    <source>
        <dbReference type="ARBA" id="ARBA00022833"/>
    </source>
</evidence>
<name>A0A2M8NYW4_9CHLR</name>